<accession>A0A917CN30</accession>
<dbReference type="Proteomes" id="UP000637643">
    <property type="component" value="Unassembled WGS sequence"/>
</dbReference>
<dbReference type="Gene3D" id="3.40.50.720">
    <property type="entry name" value="NAD(P)-binding Rossmann-like Domain"/>
    <property type="match status" value="1"/>
</dbReference>
<dbReference type="InterPro" id="IPR013154">
    <property type="entry name" value="ADH-like_N"/>
</dbReference>
<dbReference type="InterPro" id="IPR036291">
    <property type="entry name" value="NAD(P)-bd_dom_sf"/>
</dbReference>
<dbReference type="Pfam" id="PF08240">
    <property type="entry name" value="ADH_N"/>
    <property type="match status" value="1"/>
</dbReference>
<proteinExistence type="predicted"/>
<sequence length="326" mass="35095">MRAALILKHGDRNNVVVGEYPKPEAGPKEVVVKVEAVSLNHLDIFVRRGIPGRKLPLPHISGGDISGIVEQAGEGVINAKPGDRVLIDPSIPGHGALGEDLTGGLAEYVKVPAQNLIPLPDEISFEEAAALPIAYGTAWRMLITRGKLQANETILILGASGGVGNAAVLIAKLAGAKVIAAAGSDDKLEKLKELGADLVINYNKTDFSKEVWDYTGKKGADVVVDYTGKATWPQSIKSTRVGGRILTCGATTGYEAVTDLRYVWVREITIIGSNGWEASDLITLLDLVQNHKLKPIIDRVLPLDDIREAHRIIEEREFFGKIIIKP</sequence>
<dbReference type="SUPFAM" id="SSF51735">
    <property type="entry name" value="NAD(P)-binding Rossmann-fold domains"/>
    <property type="match status" value="1"/>
</dbReference>
<keyword evidence="4" id="KW-1185">Reference proteome</keyword>
<dbReference type="InterPro" id="IPR011032">
    <property type="entry name" value="GroES-like_sf"/>
</dbReference>
<comment type="caution">
    <text evidence="3">The sequence shown here is derived from an EMBL/GenBank/DDBJ whole genome shotgun (WGS) entry which is preliminary data.</text>
</comment>
<reference evidence="3" key="1">
    <citation type="journal article" date="2014" name="Int. J. Syst. Evol. Microbiol.">
        <title>Complete genome sequence of Corynebacterium casei LMG S-19264T (=DSM 44701T), isolated from a smear-ripened cheese.</title>
        <authorList>
            <consortium name="US DOE Joint Genome Institute (JGI-PGF)"/>
            <person name="Walter F."/>
            <person name="Albersmeier A."/>
            <person name="Kalinowski J."/>
            <person name="Ruckert C."/>
        </authorList>
    </citation>
    <scope>NUCLEOTIDE SEQUENCE</scope>
    <source>
        <strain evidence="3">CGMCC 1.16134</strain>
    </source>
</reference>
<keyword evidence="1" id="KW-0521">NADP</keyword>
<dbReference type="PANTHER" id="PTHR44154">
    <property type="entry name" value="QUINONE OXIDOREDUCTASE"/>
    <property type="match status" value="1"/>
</dbReference>
<dbReference type="InterPro" id="IPR020843">
    <property type="entry name" value="ER"/>
</dbReference>
<dbReference type="PANTHER" id="PTHR44154:SF1">
    <property type="entry name" value="QUINONE OXIDOREDUCTASE"/>
    <property type="match status" value="1"/>
</dbReference>
<evidence type="ECO:0000313" key="3">
    <source>
        <dbReference type="EMBL" id="GGF91678.1"/>
    </source>
</evidence>
<feature type="domain" description="Enoyl reductase (ER)" evidence="2">
    <location>
        <begin position="10"/>
        <end position="324"/>
    </location>
</feature>
<dbReference type="InterPro" id="IPR013149">
    <property type="entry name" value="ADH-like_C"/>
</dbReference>
<evidence type="ECO:0000313" key="4">
    <source>
        <dbReference type="Proteomes" id="UP000637643"/>
    </source>
</evidence>
<reference evidence="3" key="2">
    <citation type="submission" date="2020-09" db="EMBL/GenBank/DDBJ databases">
        <authorList>
            <person name="Sun Q."/>
            <person name="Zhou Y."/>
        </authorList>
    </citation>
    <scope>NUCLEOTIDE SEQUENCE</scope>
    <source>
        <strain evidence="3">CGMCC 1.16134</strain>
    </source>
</reference>
<dbReference type="SMART" id="SM00829">
    <property type="entry name" value="PKS_ER"/>
    <property type="match status" value="1"/>
</dbReference>
<gene>
    <name evidence="3" type="ORF">GCM10010912_40780</name>
</gene>
<dbReference type="SUPFAM" id="SSF50129">
    <property type="entry name" value="GroES-like"/>
    <property type="match status" value="1"/>
</dbReference>
<protein>
    <submittedName>
        <fullName evidence="3">Alcohol dehydrogenase</fullName>
    </submittedName>
</protein>
<dbReference type="InterPro" id="IPR051603">
    <property type="entry name" value="Zinc-ADH_QOR/CCCR"/>
</dbReference>
<evidence type="ECO:0000256" key="1">
    <source>
        <dbReference type="ARBA" id="ARBA00022857"/>
    </source>
</evidence>
<organism evidence="3 4">
    <name type="scientific">Paenibacillus albidus</name>
    <dbReference type="NCBI Taxonomy" id="2041023"/>
    <lineage>
        <taxon>Bacteria</taxon>
        <taxon>Bacillati</taxon>
        <taxon>Bacillota</taxon>
        <taxon>Bacilli</taxon>
        <taxon>Bacillales</taxon>
        <taxon>Paenibacillaceae</taxon>
        <taxon>Paenibacillus</taxon>
    </lineage>
</organism>
<dbReference type="Gene3D" id="3.90.180.10">
    <property type="entry name" value="Medium-chain alcohol dehydrogenases, catalytic domain"/>
    <property type="match status" value="1"/>
</dbReference>
<dbReference type="GO" id="GO:0016491">
    <property type="term" value="F:oxidoreductase activity"/>
    <property type="evidence" value="ECO:0007669"/>
    <property type="project" value="InterPro"/>
</dbReference>
<dbReference type="AlphaFoldDB" id="A0A917CN30"/>
<name>A0A917CN30_9BACL</name>
<evidence type="ECO:0000259" key="2">
    <source>
        <dbReference type="SMART" id="SM00829"/>
    </source>
</evidence>
<dbReference type="EMBL" id="BMKR01000018">
    <property type="protein sequence ID" value="GGF91678.1"/>
    <property type="molecule type" value="Genomic_DNA"/>
</dbReference>
<dbReference type="RefSeq" id="WP_189028122.1">
    <property type="nucleotide sequence ID" value="NZ_BMKR01000018.1"/>
</dbReference>
<dbReference type="Pfam" id="PF00107">
    <property type="entry name" value="ADH_zinc_N"/>
    <property type="match status" value="1"/>
</dbReference>